<dbReference type="Pfam" id="PF23114">
    <property type="entry name" value="NAD-bd_HRPKS_sdrA"/>
    <property type="match status" value="1"/>
</dbReference>
<dbReference type="InterPro" id="IPR050091">
    <property type="entry name" value="PKS_NRPS_Biosynth_Enz"/>
</dbReference>
<feature type="active site" description="Proton donor; for dehydratase activity" evidence="6">
    <location>
        <position position="782"/>
    </location>
</feature>
<evidence type="ECO:0000256" key="4">
    <source>
        <dbReference type="ARBA" id="ARBA00023002"/>
    </source>
</evidence>
<dbReference type="Pfam" id="PF00550">
    <property type="entry name" value="PP-binding"/>
    <property type="match status" value="1"/>
</dbReference>
<dbReference type="SUPFAM" id="SSF52151">
    <property type="entry name" value="FabD/lysophospholipase-like"/>
    <property type="match status" value="1"/>
</dbReference>
<dbReference type="Proteomes" id="UP001480595">
    <property type="component" value="Unassembled WGS sequence"/>
</dbReference>
<dbReference type="Pfam" id="PF14765">
    <property type="entry name" value="PS-DH"/>
    <property type="match status" value="1"/>
</dbReference>
<dbReference type="InterPro" id="IPR011032">
    <property type="entry name" value="GroES-like_sf"/>
</dbReference>
<proteinExistence type="predicted"/>
<dbReference type="Pfam" id="PF22621">
    <property type="entry name" value="CurL-like_PKS_C"/>
    <property type="match status" value="1"/>
</dbReference>
<dbReference type="SUPFAM" id="SSF51735">
    <property type="entry name" value="NAD(P)-binding Rossmann-fold domains"/>
    <property type="match status" value="2"/>
</dbReference>
<dbReference type="PANTHER" id="PTHR43775">
    <property type="entry name" value="FATTY ACID SYNTHASE"/>
    <property type="match status" value="1"/>
</dbReference>
<dbReference type="SUPFAM" id="SSF47336">
    <property type="entry name" value="ACP-like"/>
    <property type="match status" value="1"/>
</dbReference>
<dbReference type="Gene3D" id="1.10.1200.10">
    <property type="entry name" value="ACP-like"/>
    <property type="match status" value="1"/>
</dbReference>
<dbReference type="InterPro" id="IPR016035">
    <property type="entry name" value="Acyl_Trfase/lysoPLipase"/>
</dbReference>
<dbReference type="InterPro" id="IPR013968">
    <property type="entry name" value="PKS_KR"/>
</dbReference>
<feature type="compositionally biased region" description="Polar residues" evidence="7">
    <location>
        <begin position="1"/>
        <end position="12"/>
    </location>
</feature>
<keyword evidence="2" id="KW-0597">Phosphoprotein</keyword>
<dbReference type="InterPro" id="IPR006162">
    <property type="entry name" value="Ppantetheine_attach_site"/>
</dbReference>
<evidence type="ECO:0000256" key="3">
    <source>
        <dbReference type="ARBA" id="ARBA00022679"/>
    </source>
</evidence>
<dbReference type="GO" id="GO:0016787">
    <property type="term" value="F:hydrolase activity"/>
    <property type="evidence" value="ECO:0007669"/>
    <property type="project" value="UniProtKB-KW"/>
</dbReference>
<reference evidence="10 11" key="1">
    <citation type="submission" date="2023-01" db="EMBL/GenBank/DDBJ databases">
        <title>Analysis of 21 Apiospora genomes using comparative genomics revels a genus with tremendous synthesis potential of carbohydrate active enzymes and secondary metabolites.</title>
        <authorList>
            <person name="Sorensen T."/>
        </authorList>
    </citation>
    <scope>NUCLEOTIDE SEQUENCE [LARGE SCALE GENOMIC DNA]</scope>
    <source>
        <strain evidence="10 11">CBS 135458</strain>
    </source>
</reference>
<evidence type="ECO:0000256" key="6">
    <source>
        <dbReference type="PROSITE-ProRule" id="PRU01363"/>
    </source>
</evidence>
<feature type="region of interest" description="N-terminal hotdog fold" evidence="6">
    <location>
        <begin position="569"/>
        <end position="705"/>
    </location>
</feature>
<evidence type="ECO:0000259" key="8">
    <source>
        <dbReference type="PROSITE" id="PS50075"/>
    </source>
</evidence>
<evidence type="ECO:0000256" key="5">
    <source>
        <dbReference type="ARBA" id="ARBA00023268"/>
    </source>
</evidence>
<dbReference type="InterPro" id="IPR014043">
    <property type="entry name" value="Acyl_transferase_dom"/>
</dbReference>
<evidence type="ECO:0000256" key="1">
    <source>
        <dbReference type="ARBA" id="ARBA00022450"/>
    </source>
</evidence>
<evidence type="ECO:0000313" key="10">
    <source>
        <dbReference type="EMBL" id="KAK8058457.1"/>
    </source>
</evidence>
<dbReference type="Pfam" id="PF13602">
    <property type="entry name" value="ADH_zinc_N_2"/>
    <property type="match status" value="1"/>
</dbReference>
<dbReference type="EMBL" id="JAQQWL010000009">
    <property type="protein sequence ID" value="KAK8058457.1"/>
    <property type="molecule type" value="Genomic_DNA"/>
</dbReference>
<organism evidence="10 11">
    <name type="scientific">Apiospora phragmitis</name>
    <dbReference type="NCBI Taxonomy" id="2905665"/>
    <lineage>
        <taxon>Eukaryota</taxon>
        <taxon>Fungi</taxon>
        <taxon>Dikarya</taxon>
        <taxon>Ascomycota</taxon>
        <taxon>Pezizomycotina</taxon>
        <taxon>Sordariomycetes</taxon>
        <taxon>Xylariomycetidae</taxon>
        <taxon>Amphisphaeriales</taxon>
        <taxon>Apiosporaceae</taxon>
        <taxon>Apiospora</taxon>
    </lineage>
</organism>
<dbReference type="SMART" id="SM00823">
    <property type="entry name" value="PKS_PP"/>
    <property type="match status" value="1"/>
</dbReference>
<name>A0ABR1UHT1_9PEZI</name>
<dbReference type="PROSITE" id="PS00606">
    <property type="entry name" value="KS3_1"/>
    <property type="match status" value="1"/>
</dbReference>
<keyword evidence="11" id="KW-1185">Reference proteome</keyword>
<keyword evidence="1" id="KW-0596">Phosphopantetheine</keyword>
<feature type="active site" description="Proton acceptor; for dehydratase activity" evidence="6">
    <location>
        <position position="601"/>
    </location>
</feature>
<evidence type="ECO:0000313" key="11">
    <source>
        <dbReference type="Proteomes" id="UP001480595"/>
    </source>
</evidence>
<dbReference type="InterPro" id="IPR049551">
    <property type="entry name" value="PKS_DH_C"/>
</dbReference>
<protein>
    <submittedName>
        <fullName evidence="10">Acyl transferase/acyl hydrolase/lysophospholipase</fullName>
    </submittedName>
</protein>
<feature type="compositionally biased region" description="Polar residues" evidence="7">
    <location>
        <begin position="19"/>
        <end position="33"/>
    </location>
</feature>
<dbReference type="InterPro" id="IPR020807">
    <property type="entry name" value="PKS_DH"/>
</dbReference>
<dbReference type="SUPFAM" id="SSF50129">
    <property type="entry name" value="GroES-like"/>
    <property type="match status" value="1"/>
</dbReference>
<dbReference type="InterPro" id="IPR016039">
    <property type="entry name" value="Thiolase-like"/>
</dbReference>
<dbReference type="Pfam" id="PF00109">
    <property type="entry name" value="ketoacyl-synt"/>
    <property type="match status" value="2"/>
</dbReference>
<dbReference type="InterPro" id="IPR036291">
    <property type="entry name" value="NAD(P)-bd_dom_sf"/>
</dbReference>
<dbReference type="PROSITE" id="PS00012">
    <property type="entry name" value="PHOSPHOPANTETHEINE"/>
    <property type="match status" value="1"/>
</dbReference>
<sequence length="1993" mass="219858">MEVHSDLNTNDTPGEKLVGSSSAETDAYGTTTRAPAPSSWCYCETKGGCYSPIAIVGMACRLPGHCSSPNDLWDFLMRGGVADTEPPATRFKLEGHFDGSRKPYTMKTPGAIDPEDRNESPTVGSGRALLSNRISHFLNVHGPSAAVDTACSSALTALDMACVYLRSHQVDAMLVGGANISDFFDDGDNNAMSRSPGEYVKPKLLVISANDETALKGSIKALSSHLLHPGVDLSLEDLVYTLSQRRSRLYHRAYSLQNDTRIRTDSFTSRKNTGQEARIGFVFTGQGAEWPMMGKDLLTAFPVARATVETLDRVLAGLSNPPAWSLTSLLMDDRSAAVTGSDTVQIACFNSPSSLTLSGTVQSLKEVMAAVQRDGHFARMLKVDMAYHSTYMSKTATEYARLLDNNPVGLSHQRSGVSIFSSVTGKEWHGIPDALYWVNNMTSPVRFRQAVGSMVQEKHRPNFFVEIGPSNTLAGPVAQIFDAECHLTTSPTYSSVAKRGPEPLNALYSMAGKLFTAGASIDLYKVNELQDKSPSFIVDLPNYQWNHSTKHWHESLASKDWRFRPFVRHDLLGTKLLGTPWENPIWQNRLRIENNGWLRDHKLGNSIVFPGAAYVCTAMAGVYQATYMTTWKGDPPKAYMYQLRKIKFLKTLVLDPSSTPPLLNLSLKVCRGLESSWYEFKVSVMSKDTWSDHASGLIRIDTKSEPSKAPEHTFDPFEHPYSQSAWYKKISGYGINFGPAFRSILSMDYTMGLRKGRARISLTPPASDWAQSNYPLHPASMDGCFQSVISSMWEGDLSNINVALVPLEIDSLIVHSGLQSPTNEAWSNATAEYVGIGRRDLVQNYSPSCSAYDPSNGHMVLGMKSMRCAAFNNNGNTSPPHTYCHLAWDNDITMASKADIDQFVKETLVDTSANDMVQAPLTAQRLIDLVSFKNPRLAVLEINLDPTSFSPVWLQKPNCDHPLRRGFSQYTYVTSNSQNLFEVQRMNTGLRNAEFRFLDIEHTSDTTTSRFYLAIVQLPATLVEGLSPILQRVGNSLHDDQFVLLLNFGRIEEFNDSELVPPKFNILWRSGMVALARKITTKQSSPISRDLLAVHFNTNLAHEVQIIVQDYLSPDIMDVPRGSKVVVVDELRSQIMSTLDHHQWALLQTLVAKECDILWVTSGAQLSVTEPNRALVNGLFRTVRNETPFLRIINLDTERATGATTIHAILRCLDLLDKTGNSDYPQDYEFVERHGRLHISRVLPDTLLNAARDEESAGKPTCMTVIADAKSTIRLQAERVGNLDSLQYSEVTDGPAPLPPGFVEIDVLASGVNFKDVATVIGLVPENEYVLGAEGSGVIMRIAPDVTSFKPGERVAFFRKGSFGNRVQANVRVVHAIPDTLSFEEAATMPCVFMTCIRSLFHLADMQRGNTVLIHSAAGGVGLAAIQLCRYVGAEVYATVGTQEKRAFLKETYDIPDSHIFSSRTTAFASGILKQTDGKGVNIVLNSLSGELLQESWRIIAKGGTMVEIGKRDIVDRSALPMEPFNRNASFRALDLSHDEISDDIVARLLSEAFRLAAGGHIHPIQPMQSFRFTDVSNALRCIREGKHIGKLVISRVHETNIQVPVRPLRRAVCLRSDVCYFIVGGLRGLCSSIAVWLAKNGARRLAVLSRSGCNDDQSRNVARNVRALGCHVDLIQGDVTSKDDLRRALEGRLIGGIIQASMVLHDGPFINMSLKDYDAALRCKVDGTWNLHNTSLELGLNLDFFTMLSSVSGICGSKGQSNYAAANTFLDAFASYRHLLGLPASSVDLGVVSDVGYISERDELKSRYDENIWHPIDEYLLRTIVGYSMQQQAGTPINPASASQMITGLRVPQPRHSPLAHDARFSGLLSLHNDSKTGNQDAHGSLGGMSAAKDFEEIQALIRFKAGPRKVLEVANQTLNERMMKILRLTEPLDFARPISTYGIDSLAAVEVRNLLRVELGVDLTTLEIVNTPSLTWLSERVIEHLSEAILN</sequence>
<dbReference type="InterPro" id="IPR018201">
    <property type="entry name" value="Ketoacyl_synth_AS"/>
</dbReference>
<evidence type="ECO:0000256" key="7">
    <source>
        <dbReference type="SAM" id="MobiDB-lite"/>
    </source>
</evidence>
<dbReference type="Gene3D" id="3.90.180.10">
    <property type="entry name" value="Medium-chain alcohol dehydrogenases, catalytic domain"/>
    <property type="match status" value="1"/>
</dbReference>
<dbReference type="PROSITE" id="PS52019">
    <property type="entry name" value="PKS_MFAS_DH"/>
    <property type="match status" value="1"/>
</dbReference>
<feature type="domain" description="Carrier" evidence="8">
    <location>
        <begin position="1911"/>
        <end position="1987"/>
    </location>
</feature>
<dbReference type="SMART" id="SM00826">
    <property type="entry name" value="PKS_DH"/>
    <property type="match status" value="1"/>
</dbReference>
<dbReference type="SUPFAM" id="SSF53901">
    <property type="entry name" value="Thiolase-like"/>
    <property type="match status" value="1"/>
</dbReference>
<dbReference type="InterPro" id="IPR001227">
    <property type="entry name" value="Ac_transferase_dom_sf"/>
</dbReference>
<dbReference type="Gene3D" id="3.40.366.10">
    <property type="entry name" value="Malonyl-Coenzyme A Acyl Carrier Protein, domain 2"/>
    <property type="match status" value="2"/>
</dbReference>
<evidence type="ECO:0000259" key="9">
    <source>
        <dbReference type="PROSITE" id="PS52019"/>
    </source>
</evidence>
<dbReference type="GeneID" id="92093377"/>
<dbReference type="Pfam" id="PF08659">
    <property type="entry name" value="KR"/>
    <property type="match status" value="1"/>
</dbReference>
<keyword evidence="3 10" id="KW-0808">Transferase</keyword>
<keyword evidence="10" id="KW-0378">Hydrolase</keyword>
<dbReference type="SMART" id="SM00827">
    <property type="entry name" value="PKS_AT"/>
    <property type="match status" value="1"/>
</dbReference>
<dbReference type="Gene3D" id="3.40.47.10">
    <property type="match status" value="2"/>
</dbReference>
<dbReference type="InterPro" id="IPR013154">
    <property type="entry name" value="ADH-like_N"/>
</dbReference>
<dbReference type="RefSeq" id="XP_066713903.1">
    <property type="nucleotide sequence ID" value="XM_066860314.1"/>
</dbReference>
<dbReference type="Gene3D" id="3.10.129.110">
    <property type="entry name" value="Polyketide synthase dehydratase"/>
    <property type="match status" value="1"/>
</dbReference>
<feature type="region of interest" description="Disordered" evidence="7">
    <location>
        <begin position="1"/>
        <end position="36"/>
    </location>
</feature>
<dbReference type="InterPro" id="IPR049552">
    <property type="entry name" value="PKS_DH_N"/>
</dbReference>
<keyword evidence="5" id="KW-0511">Multifunctional enzyme</keyword>
<dbReference type="Pfam" id="PF21089">
    <property type="entry name" value="PKS_DH_N"/>
    <property type="match status" value="1"/>
</dbReference>
<dbReference type="Gene3D" id="3.30.70.3290">
    <property type="match status" value="2"/>
</dbReference>
<dbReference type="PROSITE" id="PS50075">
    <property type="entry name" value="CARRIER"/>
    <property type="match status" value="1"/>
</dbReference>
<dbReference type="InterPro" id="IPR009081">
    <property type="entry name" value="PP-bd_ACP"/>
</dbReference>
<dbReference type="Pfam" id="PF08240">
    <property type="entry name" value="ADH_N"/>
    <property type="match status" value="1"/>
</dbReference>
<dbReference type="InterPro" id="IPR057326">
    <property type="entry name" value="KR_dom"/>
</dbReference>
<dbReference type="InterPro" id="IPR036736">
    <property type="entry name" value="ACP-like_sf"/>
</dbReference>
<keyword evidence="4" id="KW-0560">Oxidoreductase</keyword>
<dbReference type="GO" id="GO:0016740">
    <property type="term" value="F:transferase activity"/>
    <property type="evidence" value="ECO:0007669"/>
    <property type="project" value="UniProtKB-KW"/>
</dbReference>
<dbReference type="SMART" id="SM00829">
    <property type="entry name" value="PKS_ER"/>
    <property type="match status" value="1"/>
</dbReference>
<dbReference type="InterPro" id="IPR014030">
    <property type="entry name" value="Ketoacyl_synth_N"/>
</dbReference>
<dbReference type="InterPro" id="IPR020843">
    <property type="entry name" value="ER"/>
</dbReference>
<dbReference type="InterPro" id="IPR020841">
    <property type="entry name" value="PKS_Beta-ketoAc_synthase_dom"/>
</dbReference>
<dbReference type="InterPro" id="IPR049900">
    <property type="entry name" value="PKS_mFAS_DH"/>
</dbReference>
<dbReference type="SMART" id="SM00822">
    <property type="entry name" value="PKS_KR"/>
    <property type="match status" value="1"/>
</dbReference>
<evidence type="ECO:0000256" key="2">
    <source>
        <dbReference type="ARBA" id="ARBA00022553"/>
    </source>
</evidence>
<feature type="region of interest" description="C-terminal hotdog fold" evidence="6">
    <location>
        <begin position="718"/>
        <end position="877"/>
    </location>
</feature>
<dbReference type="InterPro" id="IPR042104">
    <property type="entry name" value="PKS_dehydratase_sf"/>
</dbReference>
<feature type="region of interest" description="Disordered" evidence="7">
    <location>
        <begin position="103"/>
        <end position="125"/>
    </location>
</feature>
<dbReference type="Pfam" id="PF00698">
    <property type="entry name" value="Acyl_transf_1"/>
    <property type="match status" value="1"/>
</dbReference>
<dbReference type="InterPro" id="IPR020806">
    <property type="entry name" value="PKS_PP-bd"/>
</dbReference>
<feature type="domain" description="PKS/mFAS DH" evidence="9">
    <location>
        <begin position="569"/>
        <end position="877"/>
    </location>
</feature>
<dbReference type="InterPro" id="IPR056501">
    <property type="entry name" value="NAD-bd_HRPKS_sdrA"/>
</dbReference>
<dbReference type="Gene3D" id="3.40.50.720">
    <property type="entry name" value="NAD(P)-binding Rossmann-like Domain"/>
    <property type="match status" value="2"/>
</dbReference>
<dbReference type="PANTHER" id="PTHR43775:SF18">
    <property type="entry name" value="ENZYME, PUTATIVE (JCVI)-RELATED"/>
    <property type="match status" value="1"/>
</dbReference>
<accession>A0ABR1UHT1</accession>
<comment type="caution">
    <text evidence="10">The sequence shown here is derived from an EMBL/GenBank/DDBJ whole genome shotgun (WGS) entry which is preliminary data.</text>
</comment>
<gene>
    <name evidence="10" type="ORF">PG994_008905</name>
</gene>
<dbReference type="CDD" id="cd05195">
    <property type="entry name" value="enoyl_red"/>
    <property type="match status" value="1"/>
</dbReference>
<dbReference type="SMART" id="SM00825">
    <property type="entry name" value="PKS_KS"/>
    <property type="match status" value="1"/>
</dbReference>